<gene>
    <name evidence="2" type="ORF">CCHR01_17910</name>
</gene>
<organism evidence="2 3">
    <name type="scientific">Colletotrichum chrysophilum</name>
    <dbReference type="NCBI Taxonomy" id="1836956"/>
    <lineage>
        <taxon>Eukaryota</taxon>
        <taxon>Fungi</taxon>
        <taxon>Dikarya</taxon>
        <taxon>Ascomycota</taxon>
        <taxon>Pezizomycotina</taxon>
        <taxon>Sordariomycetes</taxon>
        <taxon>Hypocreomycetidae</taxon>
        <taxon>Glomerellales</taxon>
        <taxon>Glomerellaceae</taxon>
        <taxon>Colletotrichum</taxon>
        <taxon>Colletotrichum gloeosporioides species complex</taxon>
    </lineage>
</organism>
<evidence type="ECO:0000313" key="2">
    <source>
        <dbReference type="EMBL" id="KAK1839459.1"/>
    </source>
</evidence>
<sequence length="97" mass="11058">MPCQVPVPLPPKGAVGSMATYFCLLLELRKARRQAAKAPYPSHHIMLQQIRSQQETEEPPESQQQPSNRNRRDLSILLPRTHAEAHVRLLLLPLHPQ</sequence>
<dbReference type="Proteomes" id="UP001243330">
    <property type="component" value="Unassembled WGS sequence"/>
</dbReference>
<name>A0AAD9E6G5_9PEZI</name>
<dbReference type="EMBL" id="JAQOWY010000670">
    <property type="protein sequence ID" value="KAK1839459.1"/>
    <property type="molecule type" value="Genomic_DNA"/>
</dbReference>
<evidence type="ECO:0000256" key="1">
    <source>
        <dbReference type="SAM" id="MobiDB-lite"/>
    </source>
</evidence>
<keyword evidence="3" id="KW-1185">Reference proteome</keyword>
<accession>A0AAD9E6G5</accession>
<feature type="region of interest" description="Disordered" evidence="1">
    <location>
        <begin position="37"/>
        <end position="75"/>
    </location>
</feature>
<dbReference type="AlphaFoldDB" id="A0AAD9E6G5"/>
<comment type="caution">
    <text evidence="2">The sequence shown here is derived from an EMBL/GenBank/DDBJ whole genome shotgun (WGS) entry which is preliminary data.</text>
</comment>
<proteinExistence type="predicted"/>
<evidence type="ECO:0000313" key="3">
    <source>
        <dbReference type="Proteomes" id="UP001243330"/>
    </source>
</evidence>
<reference evidence="2" key="1">
    <citation type="submission" date="2023-01" db="EMBL/GenBank/DDBJ databases">
        <title>Colletotrichum chrysophilum M932 genome sequence.</title>
        <authorList>
            <person name="Baroncelli R."/>
        </authorList>
    </citation>
    <scope>NUCLEOTIDE SEQUENCE</scope>
    <source>
        <strain evidence="2">M932</strain>
    </source>
</reference>
<protein>
    <submittedName>
        <fullName evidence="2">Uncharacterized protein</fullName>
    </submittedName>
</protein>